<sequence>MSEENSYEDRLLIAFESNATYLQSIAESLKILAEKPPVAVTLEITEDILTEMQAREMLR</sequence>
<accession>A0A0F8GSH3</accession>
<gene>
    <name evidence="1" type="ORF">DU52_15455</name>
</gene>
<comment type="caution">
    <text evidence="1">The sequence shown here is derived from an EMBL/GenBank/DDBJ whole genome shotgun (WGS) entry which is preliminary data.</text>
</comment>
<dbReference type="Proteomes" id="UP000034399">
    <property type="component" value="Unassembled WGS sequence"/>
</dbReference>
<dbReference type="RefSeq" id="WP_048043973.1">
    <property type="nucleotide sequence ID" value="NZ_JJPA01000071.1"/>
</dbReference>
<name>A0A0F8GSH3_METMZ</name>
<organism evidence="1 2">
    <name type="scientific">Methanosarcina mazei</name>
    <name type="common">Methanosarcina frisia</name>
    <dbReference type="NCBI Taxonomy" id="2209"/>
    <lineage>
        <taxon>Archaea</taxon>
        <taxon>Methanobacteriati</taxon>
        <taxon>Methanobacteriota</taxon>
        <taxon>Stenosarchaea group</taxon>
        <taxon>Methanomicrobia</taxon>
        <taxon>Methanosarcinales</taxon>
        <taxon>Methanosarcinaceae</taxon>
        <taxon>Methanosarcina</taxon>
    </lineage>
</organism>
<evidence type="ECO:0000313" key="1">
    <source>
        <dbReference type="EMBL" id="KKG35335.1"/>
    </source>
</evidence>
<evidence type="ECO:0000313" key="2">
    <source>
        <dbReference type="Proteomes" id="UP000034399"/>
    </source>
</evidence>
<dbReference type="PATRIC" id="fig|2209.61.peg.3328"/>
<reference evidence="1 2" key="1">
    <citation type="journal article" date="2015" name="ISME J.">
        <title>Genomic and phenotypic differentiation among Methanosarcina mazei populations from Columbia River sediment.</title>
        <authorList>
            <person name="Youngblut N.D."/>
            <person name="Wirth J.S."/>
            <person name="Henriksen J.R."/>
            <person name="Smith M."/>
            <person name="Simon H."/>
            <person name="Metcalf W.W."/>
            <person name="Whitaker R.J."/>
        </authorList>
    </citation>
    <scope>NUCLEOTIDE SEQUENCE [LARGE SCALE GENOMIC DNA]</scope>
    <source>
        <strain evidence="1 2">3.F.A.1A.1</strain>
    </source>
</reference>
<dbReference type="AlphaFoldDB" id="A0A0F8GSH3"/>
<protein>
    <submittedName>
        <fullName evidence="1">Uncharacterized protein</fullName>
    </submittedName>
</protein>
<dbReference type="EMBL" id="JJPA01000071">
    <property type="protein sequence ID" value="KKG35335.1"/>
    <property type="molecule type" value="Genomic_DNA"/>
</dbReference>
<proteinExistence type="predicted"/>